<name>A0A379WTK1_SALET</name>
<dbReference type="Pfam" id="PF10139">
    <property type="entry name" value="Virul_Fac"/>
    <property type="match status" value="1"/>
</dbReference>
<dbReference type="InterPro" id="IPR017030">
    <property type="entry name" value="Vir_effector_SfrC"/>
</dbReference>
<evidence type="ECO:0000313" key="2">
    <source>
        <dbReference type="Proteomes" id="UP000254712"/>
    </source>
</evidence>
<gene>
    <name evidence="1" type="primary">srfC_5</name>
    <name evidence="1" type="ORF">NCTC8261_03698</name>
</gene>
<sequence length="256" mass="28720">MAIRFTRDIFSNENGWPLRLRLISEAELVQIFIAWTSSSPVCRQVEKSIITSRLEKWQSLRQPQPVPGVTAEEVATIASFWRSCLPSARQHIDDATWQHFASLLPALDLTTRAHAWALLWGEQPEITQQWLALAHMLQQTSHAGELAAPLSLLVDHFSLPAENFLTQMALTASDTQSDVVVHPVKEGRLLNAVSLSLDSLALLTRELVLTVENSVLDNVDLLDIPVAPDSHPHPLWRAKLAGCWPITVSRYSPMFW</sequence>
<dbReference type="Proteomes" id="UP000254712">
    <property type="component" value="Unassembled WGS sequence"/>
</dbReference>
<organism evidence="1 2">
    <name type="scientific">Salmonella enterica I</name>
    <dbReference type="NCBI Taxonomy" id="59201"/>
    <lineage>
        <taxon>Bacteria</taxon>
        <taxon>Pseudomonadati</taxon>
        <taxon>Pseudomonadota</taxon>
        <taxon>Gammaproteobacteria</taxon>
        <taxon>Enterobacterales</taxon>
        <taxon>Enterobacteriaceae</taxon>
        <taxon>Salmonella</taxon>
    </lineage>
</organism>
<proteinExistence type="predicted"/>
<accession>A0A379WTK1</accession>
<reference evidence="1 2" key="1">
    <citation type="submission" date="2018-06" db="EMBL/GenBank/DDBJ databases">
        <authorList>
            <consortium name="Pathogen Informatics"/>
            <person name="Doyle S."/>
        </authorList>
    </citation>
    <scope>NUCLEOTIDE SEQUENCE [LARGE SCALE GENOMIC DNA]</scope>
    <source>
        <strain evidence="1 2">NCTC8261</strain>
    </source>
</reference>
<dbReference type="EMBL" id="UGXT01000002">
    <property type="protein sequence ID" value="SUH37402.1"/>
    <property type="molecule type" value="Genomic_DNA"/>
</dbReference>
<evidence type="ECO:0000313" key="1">
    <source>
        <dbReference type="EMBL" id="SUH37402.1"/>
    </source>
</evidence>
<dbReference type="AlphaFoldDB" id="A0A379WTK1"/>
<protein>
    <submittedName>
        <fullName evidence="1">Putative virulence effector protein</fullName>
    </submittedName>
</protein>